<protein>
    <submittedName>
        <fullName evidence="2">Uncharacterized protein</fullName>
    </submittedName>
</protein>
<dbReference type="AlphaFoldDB" id="A0A164EGL2"/>
<evidence type="ECO:0000313" key="3">
    <source>
        <dbReference type="Proteomes" id="UP000076858"/>
    </source>
</evidence>
<evidence type="ECO:0000313" key="2">
    <source>
        <dbReference type="EMBL" id="KZR96771.1"/>
    </source>
</evidence>
<feature type="chain" id="PRO_5007849780" evidence="1">
    <location>
        <begin position="21"/>
        <end position="68"/>
    </location>
</feature>
<keyword evidence="1" id="KW-0732">Signal</keyword>
<name>A0A164EGL2_9CRUS</name>
<feature type="signal peptide" evidence="1">
    <location>
        <begin position="1"/>
        <end position="20"/>
    </location>
</feature>
<reference evidence="2 3" key="1">
    <citation type="submission" date="2016-03" db="EMBL/GenBank/DDBJ databases">
        <title>EvidentialGene: Evidence-directed Construction of Genes on Genomes.</title>
        <authorList>
            <person name="Gilbert D.G."/>
            <person name="Choi J.-H."/>
            <person name="Mockaitis K."/>
            <person name="Colbourne J."/>
            <person name="Pfrender M."/>
        </authorList>
    </citation>
    <scope>NUCLEOTIDE SEQUENCE [LARGE SCALE GENOMIC DNA]</scope>
    <source>
        <strain evidence="2 3">Xinb3</strain>
        <tissue evidence="2">Complete organism</tissue>
    </source>
</reference>
<sequence>MNLFLKLSVKCLFLLCSMFSLKLFPLTNKPFLYLSPDSCIHNLDLLSSSMNLKSFNLGPNLSPIPIKS</sequence>
<proteinExistence type="predicted"/>
<gene>
    <name evidence="2" type="ORF">APZ42_008698</name>
</gene>
<dbReference type="Proteomes" id="UP000076858">
    <property type="component" value="Unassembled WGS sequence"/>
</dbReference>
<organism evidence="2 3">
    <name type="scientific">Daphnia magna</name>
    <dbReference type="NCBI Taxonomy" id="35525"/>
    <lineage>
        <taxon>Eukaryota</taxon>
        <taxon>Metazoa</taxon>
        <taxon>Ecdysozoa</taxon>
        <taxon>Arthropoda</taxon>
        <taxon>Crustacea</taxon>
        <taxon>Branchiopoda</taxon>
        <taxon>Diplostraca</taxon>
        <taxon>Cladocera</taxon>
        <taxon>Anomopoda</taxon>
        <taxon>Daphniidae</taxon>
        <taxon>Daphnia</taxon>
    </lineage>
</organism>
<dbReference type="EMBL" id="LRGB01023744">
    <property type="protein sequence ID" value="KZR96771.1"/>
    <property type="molecule type" value="Genomic_DNA"/>
</dbReference>
<comment type="caution">
    <text evidence="2">The sequence shown here is derived from an EMBL/GenBank/DDBJ whole genome shotgun (WGS) entry which is preliminary data.</text>
</comment>
<keyword evidence="3" id="KW-1185">Reference proteome</keyword>
<accession>A0A164EGL2</accession>
<evidence type="ECO:0000256" key="1">
    <source>
        <dbReference type="SAM" id="SignalP"/>
    </source>
</evidence>